<accession>A0A3B0XYZ5</accession>
<name>A0A3B0XYZ5_9ZZZZ</name>
<dbReference type="EMBL" id="UOFJ01000417">
    <property type="protein sequence ID" value="VAW69363.1"/>
    <property type="molecule type" value="Genomic_DNA"/>
</dbReference>
<dbReference type="Pfam" id="PF03641">
    <property type="entry name" value="Lysine_decarbox"/>
    <property type="match status" value="1"/>
</dbReference>
<reference evidence="1" key="1">
    <citation type="submission" date="2018-06" db="EMBL/GenBank/DDBJ databases">
        <authorList>
            <person name="Zhirakovskaya E."/>
        </authorList>
    </citation>
    <scope>NUCLEOTIDE SEQUENCE</scope>
</reference>
<dbReference type="GO" id="GO:0005829">
    <property type="term" value="C:cytosol"/>
    <property type="evidence" value="ECO:0007669"/>
    <property type="project" value="TreeGrafter"/>
</dbReference>
<dbReference type="InterPro" id="IPR031100">
    <property type="entry name" value="LOG_fam"/>
</dbReference>
<evidence type="ECO:0000313" key="1">
    <source>
        <dbReference type="EMBL" id="VAW69363.1"/>
    </source>
</evidence>
<sequence length="313" mass="35602">MARQRKFQIPEKLKARHRKHPLPWCCPKPPSEDPSCPSKLQAILNNPSYIPAIEDVPFLDSDEARGLRLQMDYLKTDKTLKAHGIEHTIVVFGSTRLIEPMAAQKKVEQLQTQLNNETDNADLKHQLLIAQRIHKKSHFYTVAHDFSMLVAGSGNSDLVIMTGGGPGIMEAANRGAHDAGGKTAGLNITLPHEQYPNPYITPELCFQFHYFSLRKMHFVLRARALIAFPGGYGTLDELFETLTLIQTRKINPIPVVLVGEIFWRNIFNVDFMVEEGVIDDEDRDLFCFAETAEDIWKSLESWYQQNDESFIQP</sequence>
<proteinExistence type="predicted"/>
<dbReference type="AlphaFoldDB" id="A0A3B0XYZ5"/>
<dbReference type="PANTHER" id="PTHR43393">
    <property type="entry name" value="CYTOKININ RIBOSIDE 5'-MONOPHOSPHATE PHOSPHORIBOHYDROLASE"/>
    <property type="match status" value="1"/>
</dbReference>
<protein>
    <recommendedName>
        <fullName evidence="2">AMP nucleosidase</fullName>
    </recommendedName>
</protein>
<gene>
    <name evidence="1" type="ORF">MNBD_GAMMA10-2660</name>
</gene>
<dbReference type="PANTHER" id="PTHR43393:SF3">
    <property type="entry name" value="LYSINE DECARBOXYLASE-LIKE PROTEIN"/>
    <property type="match status" value="1"/>
</dbReference>
<organism evidence="1">
    <name type="scientific">hydrothermal vent metagenome</name>
    <dbReference type="NCBI Taxonomy" id="652676"/>
    <lineage>
        <taxon>unclassified sequences</taxon>
        <taxon>metagenomes</taxon>
        <taxon>ecological metagenomes</taxon>
    </lineage>
</organism>
<evidence type="ECO:0008006" key="2">
    <source>
        <dbReference type="Google" id="ProtNLM"/>
    </source>
</evidence>
<dbReference type="SUPFAM" id="SSF102405">
    <property type="entry name" value="MCP/YpsA-like"/>
    <property type="match status" value="1"/>
</dbReference>
<dbReference type="Gene3D" id="3.40.50.450">
    <property type="match status" value="1"/>
</dbReference>
<dbReference type="InterPro" id="IPR052341">
    <property type="entry name" value="LOG_family_nucleotidases"/>
</dbReference>